<dbReference type="InterPro" id="IPR027417">
    <property type="entry name" value="P-loop_NTPase"/>
</dbReference>
<sequence>MEGASAELKKVSRMDVVYEYSKWQCAPECQGSWFECATQVLDQNGVEPVEFASSVRELLTNARGKNRNLFITGPTNCGKTFLLKPLQTMFNTFSNPANDKYAFVGIADADIMFLNDFQWDREMIPWRDLLLLEGQPVHFPMPKNHYKDDIYLTRDTPIFATGKAVTTFKGPYNARDPTEDEMMVS</sequence>
<protein>
    <submittedName>
        <fullName evidence="1">Uncharacterized protein LOC110251424, partial</fullName>
    </submittedName>
</protein>
<evidence type="ECO:0000313" key="2">
    <source>
        <dbReference type="Proteomes" id="UP001152795"/>
    </source>
</evidence>
<dbReference type="SUPFAM" id="SSF52540">
    <property type="entry name" value="P-loop containing nucleoside triphosphate hydrolases"/>
    <property type="match status" value="1"/>
</dbReference>
<organism evidence="1 2">
    <name type="scientific">Paramuricea clavata</name>
    <name type="common">Red gorgonian</name>
    <name type="synonym">Violescent sea-whip</name>
    <dbReference type="NCBI Taxonomy" id="317549"/>
    <lineage>
        <taxon>Eukaryota</taxon>
        <taxon>Metazoa</taxon>
        <taxon>Cnidaria</taxon>
        <taxon>Anthozoa</taxon>
        <taxon>Octocorallia</taxon>
        <taxon>Malacalcyonacea</taxon>
        <taxon>Plexauridae</taxon>
        <taxon>Paramuricea</taxon>
    </lineage>
</organism>
<dbReference type="EMBL" id="CACRXK020008130">
    <property type="protein sequence ID" value="CAB4014049.1"/>
    <property type="molecule type" value="Genomic_DNA"/>
</dbReference>
<dbReference type="Gene3D" id="3.40.50.300">
    <property type="entry name" value="P-loop containing nucleotide triphosphate hydrolases"/>
    <property type="match status" value="1"/>
</dbReference>
<gene>
    <name evidence="1" type="ORF">PACLA_8A054677</name>
</gene>
<keyword evidence="2" id="KW-1185">Reference proteome</keyword>
<evidence type="ECO:0000313" key="1">
    <source>
        <dbReference type="EMBL" id="CAB4014049.1"/>
    </source>
</evidence>
<reference evidence="1" key="1">
    <citation type="submission" date="2020-04" db="EMBL/GenBank/DDBJ databases">
        <authorList>
            <person name="Alioto T."/>
            <person name="Alioto T."/>
            <person name="Gomez Garrido J."/>
        </authorList>
    </citation>
    <scope>NUCLEOTIDE SEQUENCE</scope>
    <source>
        <strain evidence="1">A484AB</strain>
    </source>
</reference>
<accession>A0A7D9ES71</accession>
<dbReference type="OrthoDB" id="5957838at2759"/>
<name>A0A7D9ES71_PARCT</name>
<proteinExistence type="predicted"/>
<dbReference type="AlphaFoldDB" id="A0A7D9ES71"/>
<dbReference type="Proteomes" id="UP001152795">
    <property type="component" value="Unassembled WGS sequence"/>
</dbReference>
<comment type="caution">
    <text evidence="1">The sequence shown here is derived from an EMBL/GenBank/DDBJ whole genome shotgun (WGS) entry which is preliminary data.</text>
</comment>